<dbReference type="InterPro" id="IPR011712">
    <property type="entry name" value="Sig_transdc_His_kin_sub3_dim/P"/>
</dbReference>
<dbReference type="GO" id="GO:0016020">
    <property type="term" value="C:membrane"/>
    <property type="evidence" value="ECO:0007669"/>
    <property type="project" value="InterPro"/>
</dbReference>
<dbReference type="InterPro" id="IPR050482">
    <property type="entry name" value="Sensor_HK_TwoCompSys"/>
</dbReference>
<name>A0AAU8HKM0_9ACTN</name>
<dbReference type="Gene3D" id="3.30.565.10">
    <property type="entry name" value="Histidine kinase-like ATPase, C-terminal domain"/>
    <property type="match status" value="1"/>
</dbReference>
<evidence type="ECO:0000256" key="6">
    <source>
        <dbReference type="ARBA" id="ARBA00022777"/>
    </source>
</evidence>
<gene>
    <name evidence="14" type="ORF">ABUL08_06685</name>
    <name evidence="13" type="ORF">VK199_06640</name>
</gene>
<evidence type="ECO:0000313" key="14">
    <source>
        <dbReference type="EMBL" id="XCH75766.1"/>
    </source>
</evidence>
<evidence type="ECO:0000256" key="5">
    <source>
        <dbReference type="ARBA" id="ARBA00022741"/>
    </source>
</evidence>
<evidence type="ECO:0000256" key="7">
    <source>
        <dbReference type="ARBA" id="ARBA00022840"/>
    </source>
</evidence>
<feature type="domain" description="Histidine kinase/HSP90-like ATPase" evidence="10">
    <location>
        <begin position="309"/>
        <end position="399"/>
    </location>
</feature>
<evidence type="ECO:0000256" key="4">
    <source>
        <dbReference type="ARBA" id="ARBA00022679"/>
    </source>
</evidence>
<dbReference type="Gene3D" id="1.20.5.1930">
    <property type="match status" value="1"/>
</dbReference>
<keyword evidence="3" id="KW-0597">Phosphoprotein</keyword>
<dbReference type="EMBL" id="CP157762">
    <property type="protein sequence ID" value="XBP95063.1"/>
    <property type="molecule type" value="Genomic_DNA"/>
</dbReference>
<feature type="domain" description="Signal transduction histidine kinase subgroup 3 dimerisation and phosphoacceptor" evidence="11">
    <location>
        <begin position="194"/>
        <end position="257"/>
    </location>
</feature>
<feature type="domain" description="DUF7134" evidence="12">
    <location>
        <begin position="13"/>
        <end position="169"/>
    </location>
</feature>
<keyword evidence="4" id="KW-0808">Transferase</keyword>
<evidence type="ECO:0000256" key="2">
    <source>
        <dbReference type="ARBA" id="ARBA00012438"/>
    </source>
</evidence>
<dbReference type="SUPFAM" id="SSF55874">
    <property type="entry name" value="ATPase domain of HSP90 chaperone/DNA topoisomerase II/histidine kinase"/>
    <property type="match status" value="1"/>
</dbReference>
<keyword evidence="9" id="KW-1133">Transmembrane helix</keyword>
<dbReference type="PANTHER" id="PTHR24421">
    <property type="entry name" value="NITRATE/NITRITE SENSOR PROTEIN NARX-RELATED"/>
    <property type="match status" value="1"/>
</dbReference>
<sequence>MSTVTAPTRARPGRPARADVLVAAAVWLLDLALFSTAGSDLAHAGAASSGLLLLLGYALLGPVALLWRRRAPALVFALVWVHAVVGAALVSGYQPVLGALAALYAVGAYAPARWSWLIAPALAPYLVIAANEAWLAGQTDPGRRTAVFVGLALTYAVVVTGVWAVGRWAGASRRRLATAERRRAEAATRAVAAERARVSRELHDIVAHSVTVMVLQAGGARRVLPTDPSRAAEALDHIVRAGQQAVEELRRMLTALGAHAAGPADATPTHPGAADVADLVDRMRAGGLRVTLTVSGTPRPVDPSVGLAAYRTVQEALTNVSRHAGGEARATVLLRWGDELTVEVRDAGPEGAAPEPAAALSTGHGLLGLRERLTVVGGELTTAALPDGGFQVVARLPLATPVPVGATP</sequence>
<protein>
    <recommendedName>
        <fullName evidence="2">histidine kinase</fullName>
        <ecNumber evidence="2">2.7.13.3</ecNumber>
    </recommendedName>
</protein>
<keyword evidence="5" id="KW-0547">Nucleotide-binding</keyword>
<dbReference type="AlphaFoldDB" id="A0AAU8HKM0"/>
<feature type="transmembrane region" description="Helical" evidence="9">
    <location>
        <begin position="114"/>
        <end position="134"/>
    </location>
</feature>
<evidence type="ECO:0000256" key="1">
    <source>
        <dbReference type="ARBA" id="ARBA00000085"/>
    </source>
</evidence>
<reference evidence="14" key="2">
    <citation type="submission" date="2024-06" db="EMBL/GenBank/DDBJ databases">
        <title>Micromonospora mangrovi CCTCC AA 2012012 genome sequences.</title>
        <authorList>
            <person name="Gao J."/>
        </authorList>
    </citation>
    <scope>NUCLEOTIDE SEQUENCE</scope>
    <source>
        <strain evidence="14">CCTCC AA 2012012</strain>
    </source>
</reference>
<proteinExistence type="predicted"/>
<evidence type="ECO:0000256" key="9">
    <source>
        <dbReference type="SAM" id="Phobius"/>
    </source>
</evidence>
<dbReference type="InterPro" id="IPR036890">
    <property type="entry name" value="HATPase_C_sf"/>
</dbReference>
<dbReference type="Pfam" id="PF02518">
    <property type="entry name" value="HATPase_c"/>
    <property type="match status" value="1"/>
</dbReference>
<dbReference type="RefSeq" id="WP_350935519.1">
    <property type="nucleotide sequence ID" value="NZ_CP157762.1"/>
</dbReference>
<comment type="catalytic activity">
    <reaction evidence="1">
        <text>ATP + protein L-histidine = ADP + protein N-phospho-L-histidine.</text>
        <dbReference type="EC" id="2.7.13.3"/>
    </reaction>
</comment>
<keyword evidence="9" id="KW-0472">Membrane</keyword>
<feature type="transmembrane region" description="Helical" evidence="9">
    <location>
        <begin position="146"/>
        <end position="166"/>
    </location>
</feature>
<dbReference type="InterPro" id="IPR055558">
    <property type="entry name" value="DUF7134"/>
</dbReference>
<feature type="transmembrane region" description="Helical" evidence="9">
    <location>
        <begin position="74"/>
        <end position="94"/>
    </location>
</feature>
<dbReference type="EMBL" id="CP159342">
    <property type="protein sequence ID" value="XCH75766.1"/>
    <property type="molecule type" value="Genomic_DNA"/>
</dbReference>
<dbReference type="Pfam" id="PF23539">
    <property type="entry name" value="DUF7134"/>
    <property type="match status" value="1"/>
</dbReference>
<dbReference type="EC" id="2.7.13.3" evidence="2"/>
<evidence type="ECO:0000256" key="3">
    <source>
        <dbReference type="ARBA" id="ARBA00022553"/>
    </source>
</evidence>
<feature type="transmembrane region" description="Helical" evidence="9">
    <location>
        <begin position="20"/>
        <end position="38"/>
    </location>
</feature>
<evidence type="ECO:0000313" key="13">
    <source>
        <dbReference type="EMBL" id="XBP95063.1"/>
    </source>
</evidence>
<accession>A0AAU8HKM0</accession>
<dbReference type="CDD" id="cd16917">
    <property type="entry name" value="HATPase_UhpB-NarQ-NarX-like"/>
    <property type="match status" value="1"/>
</dbReference>
<dbReference type="Pfam" id="PF07730">
    <property type="entry name" value="HisKA_3"/>
    <property type="match status" value="1"/>
</dbReference>
<keyword evidence="8" id="KW-0902">Two-component regulatory system</keyword>
<dbReference type="PANTHER" id="PTHR24421:SF10">
    <property type="entry name" value="NITRATE_NITRITE SENSOR PROTEIN NARQ"/>
    <property type="match status" value="1"/>
</dbReference>
<dbReference type="GO" id="GO:0005524">
    <property type="term" value="F:ATP binding"/>
    <property type="evidence" value="ECO:0007669"/>
    <property type="project" value="UniProtKB-KW"/>
</dbReference>
<keyword evidence="9" id="KW-0812">Transmembrane</keyword>
<evidence type="ECO:0000256" key="8">
    <source>
        <dbReference type="ARBA" id="ARBA00023012"/>
    </source>
</evidence>
<evidence type="ECO:0000259" key="11">
    <source>
        <dbReference type="Pfam" id="PF07730"/>
    </source>
</evidence>
<dbReference type="GO" id="GO:0000155">
    <property type="term" value="F:phosphorelay sensor kinase activity"/>
    <property type="evidence" value="ECO:0007669"/>
    <property type="project" value="InterPro"/>
</dbReference>
<evidence type="ECO:0000259" key="10">
    <source>
        <dbReference type="Pfam" id="PF02518"/>
    </source>
</evidence>
<keyword evidence="6 14" id="KW-0418">Kinase</keyword>
<organism evidence="14">
    <name type="scientific">Micromonospora sp. CCTCC AA 2012012</name>
    <dbReference type="NCBI Taxonomy" id="3111921"/>
    <lineage>
        <taxon>Bacteria</taxon>
        <taxon>Bacillati</taxon>
        <taxon>Actinomycetota</taxon>
        <taxon>Actinomycetes</taxon>
        <taxon>Micromonosporales</taxon>
        <taxon>Micromonosporaceae</taxon>
        <taxon>Micromonospora</taxon>
    </lineage>
</organism>
<dbReference type="InterPro" id="IPR003594">
    <property type="entry name" value="HATPase_dom"/>
</dbReference>
<dbReference type="GO" id="GO:0046983">
    <property type="term" value="F:protein dimerization activity"/>
    <property type="evidence" value="ECO:0007669"/>
    <property type="project" value="InterPro"/>
</dbReference>
<evidence type="ECO:0000259" key="12">
    <source>
        <dbReference type="Pfam" id="PF23539"/>
    </source>
</evidence>
<keyword evidence="7" id="KW-0067">ATP-binding</keyword>
<reference evidence="13" key="1">
    <citation type="submission" date="2024-01" db="EMBL/GenBank/DDBJ databases">
        <title>The genome sequence of Micromonospora mangrovi CCTCC AA 2012012.</title>
        <authorList>
            <person name="Gao J."/>
        </authorList>
    </citation>
    <scope>NUCLEOTIDE SEQUENCE</scope>
    <source>
        <strain evidence="13">CCTCC AA 2012012</strain>
    </source>
</reference>
<feature type="transmembrane region" description="Helical" evidence="9">
    <location>
        <begin position="44"/>
        <end position="67"/>
    </location>
</feature>